<feature type="compositionally biased region" description="Polar residues" evidence="1">
    <location>
        <begin position="221"/>
        <end position="236"/>
    </location>
</feature>
<gene>
    <name evidence="2" type="ORF">N0V87_005615</name>
</gene>
<organism evidence="2 3">
    <name type="scientific">Didymella glomerata</name>
    <dbReference type="NCBI Taxonomy" id="749621"/>
    <lineage>
        <taxon>Eukaryota</taxon>
        <taxon>Fungi</taxon>
        <taxon>Dikarya</taxon>
        <taxon>Ascomycota</taxon>
        <taxon>Pezizomycotina</taxon>
        <taxon>Dothideomycetes</taxon>
        <taxon>Pleosporomycetidae</taxon>
        <taxon>Pleosporales</taxon>
        <taxon>Pleosporineae</taxon>
        <taxon>Didymellaceae</taxon>
        <taxon>Didymella</taxon>
    </lineage>
</organism>
<sequence length="384" mass="42974">MPTRIQLRGQQAVSGNDMIWSGLPNEQHTDESMLSNHDLLYSHDANQHGLTKATDFGNSSFWLPNSMVNAAASPSADILLSPASPFSGVNHTYSSGSEYSQATPSHSTTDYGAKVSSPGLAPPTPQSVFQQHGLGVSMTSAGGFPVSNTFDDTTMYSSEHSYEQSQSSSPGMTPWFPPGYICEKAAIAQDPQDQQADTLLFDRRPNPYLAPPDRSSRQRQEQWSNKNAVPSQSHFQTRFMAPPTDSEKAQRSEDDKILLEMKSDGYTYKDIRKKLGRKVTESTLRGRYRSLTKPRSARVRAPKWQEVDVHLMRRYVQEEFDKLDYSQPSLDAKQKPNKIPWAKIADKMRANGGSYKFGAATVKQKWRETSQPVSTRASRRRSRV</sequence>
<comment type="caution">
    <text evidence="2">The sequence shown here is derived from an EMBL/GenBank/DDBJ whole genome shotgun (WGS) entry which is preliminary data.</text>
</comment>
<feature type="region of interest" description="Disordered" evidence="1">
    <location>
        <begin position="203"/>
        <end position="254"/>
    </location>
</feature>
<dbReference type="Proteomes" id="UP001140562">
    <property type="component" value="Unassembled WGS sequence"/>
</dbReference>
<keyword evidence="3" id="KW-1185">Reference proteome</keyword>
<feature type="compositionally biased region" description="Polar residues" evidence="1">
    <location>
        <begin position="93"/>
        <end position="110"/>
    </location>
</feature>
<evidence type="ECO:0000313" key="3">
    <source>
        <dbReference type="Proteomes" id="UP001140562"/>
    </source>
</evidence>
<proteinExistence type="predicted"/>
<accession>A0A9W9BZL6</accession>
<reference evidence="2" key="1">
    <citation type="submission" date="2022-10" db="EMBL/GenBank/DDBJ databases">
        <title>Tapping the CABI collections for fungal endophytes: first genome assemblies for Collariella, Neodidymelliopsis, Ascochyta clinopodiicola, Didymella pomorum, Didymosphaeria variabile, Neocosmospora piperis and Neocucurbitaria cava.</title>
        <authorList>
            <person name="Hill R."/>
        </authorList>
    </citation>
    <scope>NUCLEOTIDE SEQUENCE</scope>
    <source>
        <strain evidence="2">IMI 360193</strain>
    </source>
</reference>
<feature type="region of interest" description="Disordered" evidence="1">
    <location>
        <begin position="363"/>
        <end position="384"/>
    </location>
</feature>
<evidence type="ECO:0000313" key="2">
    <source>
        <dbReference type="EMBL" id="KAJ4336179.1"/>
    </source>
</evidence>
<dbReference type="EMBL" id="JAPEUV010000052">
    <property type="protein sequence ID" value="KAJ4336179.1"/>
    <property type="molecule type" value="Genomic_DNA"/>
</dbReference>
<feature type="region of interest" description="Disordered" evidence="1">
    <location>
        <begin position="93"/>
        <end position="122"/>
    </location>
</feature>
<dbReference type="AlphaFoldDB" id="A0A9W9BZL6"/>
<protein>
    <recommendedName>
        <fullName evidence="4">Myb-like domain-containing protein</fullName>
    </recommendedName>
</protein>
<evidence type="ECO:0000256" key="1">
    <source>
        <dbReference type="SAM" id="MobiDB-lite"/>
    </source>
</evidence>
<dbReference type="OrthoDB" id="3439209at2759"/>
<name>A0A9W9BZL6_9PLEO</name>
<evidence type="ECO:0008006" key="4">
    <source>
        <dbReference type="Google" id="ProtNLM"/>
    </source>
</evidence>
<feature type="compositionally biased region" description="Basic and acidic residues" evidence="1">
    <location>
        <begin position="245"/>
        <end position="254"/>
    </location>
</feature>